<comment type="caution">
    <text evidence="1">The sequence shown here is derived from an EMBL/GenBank/DDBJ whole genome shotgun (WGS) entry which is preliminary data.</text>
</comment>
<feature type="non-terminal residue" evidence="1">
    <location>
        <position position="65"/>
    </location>
</feature>
<name>A0ABS8S2B2_DATST</name>
<organism evidence="1 2">
    <name type="scientific">Datura stramonium</name>
    <name type="common">Jimsonweed</name>
    <name type="synonym">Common thornapple</name>
    <dbReference type="NCBI Taxonomy" id="4076"/>
    <lineage>
        <taxon>Eukaryota</taxon>
        <taxon>Viridiplantae</taxon>
        <taxon>Streptophyta</taxon>
        <taxon>Embryophyta</taxon>
        <taxon>Tracheophyta</taxon>
        <taxon>Spermatophyta</taxon>
        <taxon>Magnoliopsida</taxon>
        <taxon>eudicotyledons</taxon>
        <taxon>Gunneridae</taxon>
        <taxon>Pentapetalae</taxon>
        <taxon>asterids</taxon>
        <taxon>lamiids</taxon>
        <taxon>Solanales</taxon>
        <taxon>Solanaceae</taxon>
        <taxon>Solanoideae</taxon>
        <taxon>Datureae</taxon>
        <taxon>Datura</taxon>
    </lineage>
</organism>
<evidence type="ECO:0000313" key="1">
    <source>
        <dbReference type="EMBL" id="MCD7453186.1"/>
    </source>
</evidence>
<gene>
    <name evidence="1" type="ORF">HAX54_019929</name>
</gene>
<proteinExistence type="predicted"/>
<dbReference type="EMBL" id="JACEIK010000241">
    <property type="protein sequence ID" value="MCD7453186.1"/>
    <property type="molecule type" value="Genomic_DNA"/>
</dbReference>
<keyword evidence="2" id="KW-1185">Reference proteome</keyword>
<accession>A0ABS8S2B2</accession>
<protein>
    <submittedName>
        <fullName evidence="1">Uncharacterized protein</fullName>
    </submittedName>
</protein>
<evidence type="ECO:0000313" key="2">
    <source>
        <dbReference type="Proteomes" id="UP000823775"/>
    </source>
</evidence>
<reference evidence="1 2" key="1">
    <citation type="journal article" date="2021" name="BMC Genomics">
        <title>Datura genome reveals duplications of psychoactive alkaloid biosynthetic genes and high mutation rate following tissue culture.</title>
        <authorList>
            <person name="Rajewski A."/>
            <person name="Carter-House D."/>
            <person name="Stajich J."/>
            <person name="Litt A."/>
        </authorList>
    </citation>
    <scope>NUCLEOTIDE SEQUENCE [LARGE SCALE GENOMIC DNA]</scope>
    <source>
        <strain evidence="1">AR-01</strain>
    </source>
</reference>
<sequence length="65" mass="7550">MSVDFIASKERKGKMRGISLDKHIDACNNLDKLKDLALPSRVLYVPLNFLKWKAYLDILHGCFWI</sequence>
<dbReference type="Proteomes" id="UP000823775">
    <property type="component" value="Unassembled WGS sequence"/>
</dbReference>